<keyword evidence="3" id="KW-0547">Nucleotide-binding</keyword>
<keyword evidence="1" id="KW-0418">Kinase</keyword>
<organism evidence="3 4">
    <name type="scientific">Streptomyces ovatisporus</name>
    <dbReference type="NCBI Taxonomy" id="1128682"/>
    <lineage>
        <taxon>Bacteria</taxon>
        <taxon>Bacillati</taxon>
        <taxon>Actinomycetota</taxon>
        <taxon>Actinomycetes</taxon>
        <taxon>Kitasatosporales</taxon>
        <taxon>Streptomycetaceae</taxon>
        <taxon>Streptomyces</taxon>
    </lineage>
</organism>
<accession>A0ABV9A3A9</accession>
<dbReference type="InterPro" id="IPR003594">
    <property type="entry name" value="HATPase_dom"/>
</dbReference>
<dbReference type="InterPro" id="IPR050267">
    <property type="entry name" value="Anti-sigma-factor_SerPK"/>
</dbReference>
<dbReference type="PANTHER" id="PTHR35526">
    <property type="entry name" value="ANTI-SIGMA-F FACTOR RSBW-RELATED"/>
    <property type="match status" value="1"/>
</dbReference>
<dbReference type="InterPro" id="IPR036890">
    <property type="entry name" value="HATPase_C_sf"/>
</dbReference>
<reference evidence="4" key="1">
    <citation type="journal article" date="2019" name="Int. J. Syst. Evol. Microbiol.">
        <title>The Global Catalogue of Microorganisms (GCM) 10K type strain sequencing project: providing services to taxonomists for standard genome sequencing and annotation.</title>
        <authorList>
            <consortium name="The Broad Institute Genomics Platform"/>
            <consortium name="The Broad Institute Genome Sequencing Center for Infectious Disease"/>
            <person name="Wu L."/>
            <person name="Ma J."/>
        </authorList>
    </citation>
    <scope>NUCLEOTIDE SEQUENCE [LARGE SCALE GENOMIC DNA]</scope>
    <source>
        <strain evidence="4">CGMCC 4.7357</strain>
    </source>
</reference>
<dbReference type="Gene3D" id="3.30.565.10">
    <property type="entry name" value="Histidine kinase-like ATPase, C-terminal domain"/>
    <property type="match status" value="1"/>
</dbReference>
<keyword evidence="4" id="KW-1185">Reference proteome</keyword>
<dbReference type="CDD" id="cd16936">
    <property type="entry name" value="HATPase_RsbW-like"/>
    <property type="match status" value="1"/>
</dbReference>
<gene>
    <name evidence="3" type="ORF">ACFPA8_07365</name>
</gene>
<evidence type="ECO:0000256" key="1">
    <source>
        <dbReference type="ARBA" id="ARBA00022527"/>
    </source>
</evidence>
<keyword evidence="1" id="KW-0723">Serine/threonine-protein kinase</keyword>
<sequence>MNSESDETAPALASVVWWRRFPSVPRTVAAARHAARAALTDWGIGGCGAADSALVVSELVTNAVRHGHVPGRLVELRLTYDLEKAVTVEVSDAGDGRPHPAAARPADIVLAESGRGLALVAAFADAWGVTDRLVGKTIWARLLVGSESSRGVDGG</sequence>
<feature type="domain" description="Histidine kinase/HSP90-like ATPase" evidence="2">
    <location>
        <begin position="21"/>
        <end position="141"/>
    </location>
</feature>
<comment type="caution">
    <text evidence="3">The sequence shown here is derived from an EMBL/GenBank/DDBJ whole genome shotgun (WGS) entry which is preliminary data.</text>
</comment>
<keyword evidence="3" id="KW-0067">ATP-binding</keyword>
<dbReference type="EMBL" id="JBHSFH010000004">
    <property type="protein sequence ID" value="MFC4493952.1"/>
    <property type="molecule type" value="Genomic_DNA"/>
</dbReference>
<evidence type="ECO:0000259" key="2">
    <source>
        <dbReference type="Pfam" id="PF13581"/>
    </source>
</evidence>
<evidence type="ECO:0000313" key="3">
    <source>
        <dbReference type="EMBL" id="MFC4493952.1"/>
    </source>
</evidence>
<dbReference type="RefSeq" id="WP_386444039.1">
    <property type="nucleotide sequence ID" value="NZ_JBHSFH010000004.1"/>
</dbReference>
<name>A0ABV9A3A9_9ACTN</name>
<dbReference type="PANTHER" id="PTHR35526:SF3">
    <property type="entry name" value="ANTI-SIGMA-F FACTOR RSBW"/>
    <property type="match status" value="1"/>
</dbReference>
<dbReference type="Proteomes" id="UP001595997">
    <property type="component" value="Unassembled WGS sequence"/>
</dbReference>
<dbReference type="Pfam" id="PF13581">
    <property type="entry name" value="HATPase_c_2"/>
    <property type="match status" value="1"/>
</dbReference>
<keyword evidence="1" id="KW-0808">Transferase</keyword>
<proteinExistence type="predicted"/>
<dbReference type="SUPFAM" id="SSF55874">
    <property type="entry name" value="ATPase domain of HSP90 chaperone/DNA topoisomerase II/histidine kinase"/>
    <property type="match status" value="1"/>
</dbReference>
<dbReference type="GO" id="GO:0005524">
    <property type="term" value="F:ATP binding"/>
    <property type="evidence" value="ECO:0007669"/>
    <property type="project" value="UniProtKB-KW"/>
</dbReference>
<protein>
    <submittedName>
        <fullName evidence="3">ATP-binding protein</fullName>
    </submittedName>
</protein>
<evidence type="ECO:0000313" key="4">
    <source>
        <dbReference type="Proteomes" id="UP001595997"/>
    </source>
</evidence>